<keyword evidence="3" id="KW-1185">Reference proteome</keyword>
<evidence type="ECO:0000256" key="1">
    <source>
        <dbReference type="SAM" id="MobiDB-lite"/>
    </source>
</evidence>
<dbReference type="AlphaFoldDB" id="A0A8J3R0X1"/>
<gene>
    <name evidence="2" type="ORF">Raf01_75120</name>
</gene>
<organism evidence="2 3">
    <name type="scientific">Rugosimonospora africana</name>
    <dbReference type="NCBI Taxonomy" id="556532"/>
    <lineage>
        <taxon>Bacteria</taxon>
        <taxon>Bacillati</taxon>
        <taxon>Actinomycetota</taxon>
        <taxon>Actinomycetes</taxon>
        <taxon>Micromonosporales</taxon>
        <taxon>Micromonosporaceae</taxon>
        <taxon>Rugosimonospora</taxon>
    </lineage>
</organism>
<evidence type="ECO:0000313" key="2">
    <source>
        <dbReference type="EMBL" id="GIH19340.1"/>
    </source>
</evidence>
<proteinExistence type="predicted"/>
<name>A0A8J3R0X1_9ACTN</name>
<reference evidence="2" key="1">
    <citation type="submission" date="2021-01" db="EMBL/GenBank/DDBJ databases">
        <title>Whole genome shotgun sequence of Rugosimonospora africana NBRC 104875.</title>
        <authorList>
            <person name="Komaki H."/>
            <person name="Tamura T."/>
        </authorList>
    </citation>
    <scope>NUCLEOTIDE SEQUENCE</scope>
    <source>
        <strain evidence="2">NBRC 104875</strain>
    </source>
</reference>
<protein>
    <submittedName>
        <fullName evidence="2">Uncharacterized protein</fullName>
    </submittedName>
</protein>
<comment type="caution">
    <text evidence="2">The sequence shown here is derived from an EMBL/GenBank/DDBJ whole genome shotgun (WGS) entry which is preliminary data.</text>
</comment>
<dbReference type="EMBL" id="BONZ01000079">
    <property type="protein sequence ID" value="GIH19340.1"/>
    <property type="molecule type" value="Genomic_DNA"/>
</dbReference>
<dbReference type="Proteomes" id="UP000642748">
    <property type="component" value="Unassembled WGS sequence"/>
</dbReference>
<sequence length="64" mass="7169">MMNASGSDVGSPFLEGLDVDGAVQRRPWVDDEVMRRLRTPFEADPVDVLDQQREAGLNEDDHRG</sequence>
<dbReference type="RefSeq" id="WP_203922809.1">
    <property type="nucleotide sequence ID" value="NZ_BONZ01000079.1"/>
</dbReference>
<evidence type="ECO:0000313" key="3">
    <source>
        <dbReference type="Proteomes" id="UP000642748"/>
    </source>
</evidence>
<accession>A0A8J3R0X1</accession>
<feature type="region of interest" description="Disordered" evidence="1">
    <location>
        <begin position="42"/>
        <end position="64"/>
    </location>
</feature>